<keyword evidence="3" id="KW-1185">Reference proteome</keyword>
<name>A0ABS8W240_DATST</name>
<reference evidence="2 3" key="1">
    <citation type="journal article" date="2021" name="BMC Genomics">
        <title>Datura genome reveals duplications of psychoactive alkaloid biosynthetic genes and high mutation rate following tissue culture.</title>
        <authorList>
            <person name="Rajewski A."/>
            <person name="Carter-House D."/>
            <person name="Stajich J."/>
            <person name="Litt A."/>
        </authorList>
    </citation>
    <scope>NUCLEOTIDE SEQUENCE [LARGE SCALE GENOMIC DNA]</scope>
    <source>
        <strain evidence="2">AR-01</strain>
    </source>
</reference>
<evidence type="ECO:0000313" key="3">
    <source>
        <dbReference type="Proteomes" id="UP000823775"/>
    </source>
</evidence>
<dbReference type="EMBL" id="JACEIK010006681">
    <property type="protein sequence ID" value="MCE2056120.1"/>
    <property type="molecule type" value="Genomic_DNA"/>
</dbReference>
<feature type="region of interest" description="Disordered" evidence="1">
    <location>
        <begin position="20"/>
        <end position="70"/>
    </location>
</feature>
<sequence>MALQMNFGGPFDVGAVAGTRQSAIADPSWRSGVRRSKKSTGEDAGPPRFSGAPGEDAGPPRFSGAPGEDAHEFLVSF</sequence>
<organism evidence="2 3">
    <name type="scientific">Datura stramonium</name>
    <name type="common">Jimsonweed</name>
    <name type="synonym">Common thornapple</name>
    <dbReference type="NCBI Taxonomy" id="4076"/>
    <lineage>
        <taxon>Eukaryota</taxon>
        <taxon>Viridiplantae</taxon>
        <taxon>Streptophyta</taxon>
        <taxon>Embryophyta</taxon>
        <taxon>Tracheophyta</taxon>
        <taxon>Spermatophyta</taxon>
        <taxon>Magnoliopsida</taxon>
        <taxon>eudicotyledons</taxon>
        <taxon>Gunneridae</taxon>
        <taxon>Pentapetalae</taxon>
        <taxon>asterids</taxon>
        <taxon>lamiids</taxon>
        <taxon>Solanales</taxon>
        <taxon>Solanaceae</taxon>
        <taxon>Solanoideae</taxon>
        <taxon>Datureae</taxon>
        <taxon>Datura</taxon>
    </lineage>
</organism>
<proteinExistence type="predicted"/>
<evidence type="ECO:0000313" key="2">
    <source>
        <dbReference type="EMBL" id="MCE2056120.1"/>
    </source>
</evidence>
<protein>
    <submittedName>
        <fullName evidence="2">Uncharacterized protein</fullName>
    </submittedName>
</protein>
<gene>
    <name evidence="2" type="ORF">HAX54_044088</name>
</gene>
<dbReference type="Proteomes" id="UP000823775">
    <property type="component" value="Unassembled WGS sequence"/>
</dbReference>
<accession>A0ABS8W240</accession>
<evidence type="ECO:0000256" key="1">
    <source>
        <dbReference type="SAM" id="MobiDB-lite"/>
    </source>
</evidence>
<comment type="caution">
    <text evidence="2">The sequence shown here is derived from an EMBL/GenBank/DDBJ whole genome shotgun (WGS) entry which is preliminary data.</text>
</comment>